<dbReference type="EMBL" id="BARW01021541">
    <property type="protein sequence ID" value="GAI89425.1"/>
    <property type="molecule type" value="Genomic_DNA"/>
</dbReference>
<comment type="caution">
    <text evidence="1">The sequence shown here is derived from an EMBL/GenBank/DDBJ whole genome shotgun (WGS) entry which is preliminary data.</text>
</comment>
<dbReference type="AlphaFoldDB" id="X1TPC4"/>
<sequence>EIELLRFEISALSSGNLATNLTLENINTNSTLQDKENETTPVQNKNFFSKYFYTLFNNMF</sequence>
<name>X1TPC4_9ZZZZ</name>
<reference evidence="1" key="1">
    <citation type="journal article" date="2014" name="Front. Microbiol.">
        <title>High frequency of phylogenetically diverse reductive dehalogenase-homologous genes in deep subseafloor sedimentary metagenomes.</title>
        <authorList>
            <person name="Kawai M."/>
            <person name="Futagami T."/>
            <person name="Toyoda A."/>
            <person name="Takaki Y."/>
            <person name="Nishi S."/>
            <person name="Hori S."/>
            <person name="Arai W."/>
            <person name="Tsubouchi T."/>
            <person name="Morono Y."/>
            <person name="Uchiyama I."/>
            <person name="Ito T."/>
            <person name="Fujiyama A."/>
            <person name="Inagaki F."/>
            <person name="Takami H."/>
        </authorList>
    </citation>
    <scope>NUCLEOTIDE SEQUENCE</scope>
    <source>
        <strain evidence="1">Expedition CK06-06</strain>
    </source>
</reference>
<organism evidence="1">
    <name type="scientific">marine sediment metagenome</name>
    <dbReference type="NCBI Taxonomy" id="412755"/>
    <lineage>
        <taxon>unclassified sequences</taxon>
        <taxon>metagenomes</taxon>
        <taxon>ecological metagenomes</taxon>
    </lineage>
</organism>
<gene>
    <name evidence="1" type="ORF">S12H4_36162</name>
</gene>
<evidence type="ECO:0000313" key="1">
    <source>
        <dbReference type="EMBL" id="GAI89425.1"/>
    </source>
</evidence>
<protein>
    <submittedName>
        <fullName evidence="1">Uncharacterized protein</fullName>
    </submittedName>
</protein>
<accession>X1TPC4</accession>
<proteinExistence type="predicted"/>
<feature type="non-terminal residue" evidence="1">
    <location>
        <position position="1"/>
    </location>
</feature>